<reference evidence="1" key="1">
    <citation type="journal article" date="2020" name="Stud. Mycol.">
        <title>101 Dothideomycetes genomes: a test case for predicting lifestyles and emergence of pathogens.</title>
        <authorList>
            <person name="Haridas S."/>
            <person name="Albert R."/>
            <person name="Binder M."/>
            <person name="Bloem J."/>
            <person name="Labutti K."/>
            <person name="Salamov A."/>
            <person name="Andreopoulos B."/>
            <person name="Baker S."/>
            <person name="Barry K."/>
            <person name="Bills G."/>
            <person name="Bluhm B."/>
            <person name="Cannon C."/>
            <person name="Castanera R."/>
            <person name="Culley D."/>
            <person name="Daum C."/>
            <person name="Ezra D."/>
            <person name="Gonzalez J."/>
            <person name="Henrissat B."/>
            <person name="Kuo A."/>
            <person name="Liang C."/>
            <person name="Lipzen A."/>
            <person name="Lutzoni F."/>
            <person name="Magnuson J."/>
            <person name="Mondo S."/>
            <person name="Nolan M."/>
            <person name="Ohm R."/>
            <person name="Pangilinan J."/>
            <person name="Park H.-J."/>
            <person name="Ramirez L."/>
            <person name="Alfaro M."/>
            <person name="Sun H."/>
            <person name="Tritt A."/>
            <person name="Yoshinaga Y."/>
            <person name="Zwiers L.-H."/>
            <person name="Turgeon B."/>
            <person name="Goodwin S."/>
            <person name="Spatafora J."/>
            <person name="Crous P."/>
            <person name="Grigoriev I."/>
        </authorList>
    </citation>
    <scope>NUCLEOTIDE SEQUENCE</scope>
    <source>
        <strain evidence="1">CBS 130266</strain>
    </source>
</reference>
<evidence type="ECO:0000313" key="1">
    <source>
        <dbReference type="EMBL" id="KAF2437101.1"/>
    </source>
</evidence>
<evidence type="ECO:0000313" key="2">
    <source>
        <dbReference type="Proteomes" id="UP000800235"/>
    </source>
</evidence>
<dbReference type="Proteomes" id="UP000800235">
    <property type="component" value="Unassembled WGS sequence"/>
</dbReference>
<dbReference type="AlphaFoldDB" id="A0A9P4P454"/>
<sequence length="371" mass="42380">MSENLTTPLHDPEGHHAITDEMASQPEDTACFLLKTPREIRRMIYSYVCDSSHPFLRLNHTPLNPTPATVPLSGSSHPHALLLVNKEIADKYAAHLFKLALVYYDFFTHLILTGSVTGWKPSSLGHFQYASRVTINVKFDNIQWASIRDITDDILKALTHFLRDLHSLSHLNFHIYLNVPSTDGRPLPGRFWDYLEHDSIYFEGEYRWGRFMCAMDMVIFQALAKMGGLNRSTMKHSCGQLQDHYFASTKAVLEPLSDGNWSANYFTLSRRSLTWGEQPKEVTVLDGKHLEQLEWHVNQRLYGNQAKALQSLPSPRVLPTLPDSDVAYCKLEINDLEAILKGRGLRHFGTKESLVRWLVEDDMACANARKE</sequence>
<proteinExistence type="predicted"/>
<protein>
    <recommendedName>
        <fullName evidence="3">SAP domain-containing protein</fullName>
    </recommendedName>
</protein>
<dbReference type="EMBL" id="MU007009">
    <property type="protein sequence ID" value="KAF2437101.1"/>
    <property type="molecule type" value="Genomic_DNA"/>
</dbReference>
<gene>
    <name evidence="1" type="ORF">EJ08DRAFT_691403</name>
</gene>
<accession>A0A9P4P454</accession>
<comment type="caution">
    <text evidence="1">The sequence shown here is derived from an EMBL/GenBank/DDBJ whole genome shotgun (WGS) entry which is preliminary data.</text>
</comment>
<organism evidence="1 2">
    <name type="scientific">Tothia fuscella</name>
    <dbReference type="NCBI Taxonomy" id="1048955"/>
    <lineage>
        <taxon>Eukaryota</taxon>
        <taxon>Fungi</taxon>
        <taxon>Dikarya</taxon>
        <taxon>Ascomycota</taxon>
        <taxon>Pezizomycotina</taxon>
        <taxon>Dothideomycetes</taxon>
        <taxon>Pleosporomycetidae</taxon>
        <taxon>Venturiales</taxon>
        <taxon>Cylindrosympodiaceae</taxon>
        <taxon>Tothia</taxon>
    </lineage>
</organism>
<name>A0A9P4P454_9PEZI</name>
<evidence type="ECO:0008006" key="3">
    <source>
        <dbReference type="Google" id="ProtNLM"/>
    </source>
</evidence>
<keyword evidence="2" id="KW-1185">Reference proteome</keyword>